<evidence type="ECO:0000256" key="1">
    <source>
        <dbReference type="ARBA" id="ARBA00022527"/>
    </source>
</evidence>
<keyword evidence="1" id="KW-0723">Serine/threonine-protein kinase</keyword>
<dbReference type="RefSeq" id="WP_184565310.1">
    <property type="nucleotide sequence ID" value="NZ_JACIEI010000005.1"/>
</dbReference>
<keyword evidence="4" id="KW-1185">Reference proteome</keyword>
<accession>A0A7W6H0R3</accession>
<dbReference type="InterPro" id="IPR050267">
    <property type="entry name" value="Anti-sigma-factor_SerPK"/>
</dbReference>
<reference evidence="3 4" key="1">
    <citation type="submission" date="2020-08" db="EMBL/GenBank/DDBJ databases">
        <title>Genomic Encyclopedia of Type Strains, Phase IV (KMG-IV): sequencing the most valuable type-strain genomes for metagenomic binning, comparative biology and taxonomic classification.</title>
        <authorList>
            <person name="Goeker M."/>
        </authorList>
    </citation>
    <scope>NUCLEOTIDE SEQUENCE [LARGE SCALE GENOMIC DNA]</scope>
    <source>
        <strain evidence="3 4">DSM 102234</strain>
    </source>
</reference>
<dbReference type="PANTHER" id="PTHR35526">
    <property type="entry name" value="ANTI-SIGMA-F FACTOR RSBW-RELATED"/>
    <property type="match status" value="1"/>
</dbReference>
<keyword evidence="3" id="KW-0418">Kinase</keyword>
<dbReference type="CDD" id="cd16936">
    <property type="entry name" value="HATPase_RsbW-like"/>
    <property type="match status" value="1"/>
</dbReference>
<sequence>MPNREKFTSFTVSLAGVETAVCNAISQTAAQLAILGLSEDEMITIQLVLAEALNNIIEHALPYVGKPTGIRIKADYNACGLDLVITDEGAPMRNHALPNPPAPDINVDIAMMPEGGFGWFMIRSLVQDVSYRRKDGLNHLTLRLAVGG</sequence>
<evidence type="ECO:0000313" key="3">
    <source>
        <dbReference type="EMBL" id="MBB3994352.1"/>
    </source>
</evidence>
<dbReference type="InterPro" id="IPR003594">
    <property type="entry name" value="HATPase_dom"/>
</dbReference>
<proteinExistence type="predicted"/>
<dbReference type="SUPFAM" id="SSF55874">
    <property type="entry name" value="ATPase domain of HSP90 chaperone/DNA topoisomerase II/histidine kinase"/>
    <property type="match status" value="1"/>
</dbReference>
<dbReference type="Gene3D" id="3.30.565.10">
    <property type="entry name" value="Histidine kinase-like ATPase, C-terminal domain"/>
    <property type="match status" value="1"/>
</dbReference>
<organism evidence="3 4">
    <name type="scientific">Sulfitobacter undariae</name>
    <dbReference type="NCBI Taxonomy" id="1563671"/>
    <lineage>
        <taxon>Bacteria</taxon>
        <taxon>Pseudomonadati</taxon>
        <taxon>Pseudomonadota</taxon>
        <taxon>Alphaproteobacteria</taxon>
        <taxon>Rhodobacterales</taxon>
        <taxon>Roseobacteraceae</taxon>
        <taxon>Sulfitobacter</taxon>
    </lineage>
</organism>
<dbReference type="EC" id="2.7.11.1" evidence="3"/>
<dbReference type="EMBL" id="JACIEI010000005">
    <property type="protein sequence ID" value="MBB3994352.1"/>
    <property type="molecule type" value="Genomic_DNA"/>
</dbReference>
<dbReference type="AlphaFoldDB" id="A0A7W6H0R3"/>
<protein>
    <submittedName>
        <fullName evidence="3">Serine/threonine-protein kinase RsbW</fullName>
        <ecNumber evidence="3">2.7.11.1</ecNumber>
    </submittedName>
</protein>
<feature type="domain" description="Histidine kinase/HSP90-like ATPase" evidence="2">
    <location>
        <begin position="23"/>
        <end position="143"/>
    </location>
</feature>
<gene>
    <name evidence="3" type="ORF">GGR95_001997</name>
</gene>
<keyword evidence="3" id="KW-0808">Transferase</keyword>
<evidence type="ECO:0000313" key="4">
    <source>
        <dbReference type="Proteomes" id="UP000530268"/>
    </source>
</evidence>
<dbReference type="Pfam" id="PF13581">
    <property type="entry name" value="HATPase_c_2"/>
    <property type="match status" value="1"/>
</dbReference>
<comment type="caution">
    <text evidence="3">The sequence shown here is derived from an EMBL/GenBank/DDBJ whole genome shotgun (WGS) entry which is preliminary data.</text>
</comment>
<dbReference type="GO" id="GO:0004674">
    <property type="term" value="F:protein serine/threonine kinase activity"/>
    <property type="evidence" value="ECO:0007669"/>
    <property type="project" value="UniProtKB-KW"/>
</dbReference>
<dbReference type="InterPro" id="IPR036890">
    <property type="entry name" value="HATPase_C_sf"/>
</dbReference>
<dbReference type="Proteomes" id="UP000530268">
    <property type="component" value="Unassembled WGS sequence"/>
</dbReference>
<dbReference type="PANTHER" id="PTHR35526:SF3">
    <property type="entry name" value="ANTI-SIGMA-F FACTOR RSBW"/>
    <property type="match status" value="1"/>
</dbReference>
<evidence type="ECO:0000259" key="2">
    <source>
        <dbReference type="Pfam" id="PF13581"/>
    </source>
</evidence>
<name>A0A7W6H0R3_9RHOB</name>